<sequence length="122" mass="13550">MEDFLFKKCVSPDRKKISEEGGRGGVAISWSGPRLLGRGLSPLRDSPHPAAARRSPIRCRLVRPSTSDGEMMVESGETRLAARLSFSIENILSPGFGLKKPPETSEETVWPAWVYCTRYSVR</sequence>
<dbReference type="AlphaFoldDB" id="A0A9P0MUH7"/>
<organism evidence="1 2">
    <name type="scientific">Nezara viridula</name>
    <name type="common">Southern green stink bug</name>
    <name type="synonym">Cimex viridulus</name>
    <dbReference type="NCBI Taxonomy" id="85310"/>
    <lineage>
        <taxon>Eukaryota</taxon>
        <taxon>Metazoa</taxon>
        <taxon>Ecdysozoa</taxon>
        <taxon>Arthropoda</taxon>
        <taxon>Hexapoda</taxon>
        <taxon>Insecta</taxon>
        <taxon>Pterygota</taxon>
        <taxon>Neoptera</taxon>
        <taxon>Paraneoptera</taxon>
        <taxon>Hemiptera</taxon>
        <taxon>Heteroptera</taxon>
        <taxon>Panheteroptera</taxon>
        <taxon>Pentatomomorpha</taxon>
        <taxon>Pentatomoidea</taxon>
        <taxon>Pentatomidae</taxon>
        <taxon>Pentatominae</taxon>
        <taxon>Nezara</taxon>
    </lineage>
</organism>
<keyword evidence="2" id="KW-1185">Reference proteome</keyword>
<name>A0A9P0MUH7_NEZVI</name>
<proteinExistence type="predicted"/>
<accession>A0A9P0MUH7</accession>
<evidence type="ECO:0000313" key="2">
    <source>
        <dbReference type="Proteomes" id="UP001152798"/>
    </source>
</evidence>
<evidence type="ECO:0000313" key="1">
    <source>
        <dbReference type="EMBL" id="CAH1403931.1"/>
    </source>
</evidence>
<dbReference type="EMBL" id="OV725081">
    <property type="protein sequence ID" value="CAH1403931.1"/>
    <property type="molecule type" value="Genomic_DNA"/>
</dbReference>
<gene>
    <name evidence="1" type="ORF">NEZAVI_LOCUS12441</name>
</gene>
<dbReference type="OrthoDB" id="6159439at2759"/>
<protein>
    <submittedName>
        <fullName evidence="1">Uncharacterized protein</fullName>
    </submittedName>
</protein>
<dbReference type="Proteomes" id="UP001152798">
    <property type="component" value="Chromosome 5"/>
</dbReference>
<reference evidence="1" key="1">
    <citation type="submission" date="2022-01" db="EMBL/GenBank/DDBJ databases">
        <authorList>
            <person name="King R."/>
        </authorList>
    </citation>
    <scope>NUCLEOTIDE SEQUENCE</scope>
</reference>